<sequence>MSRRVQRRPGADLGKAVFVGRGTCWANPFHIGQTHLLAVHPSELDRKPVAYGIEYSVEGRKGLPLVHLWEAPLTLPSVLGLYKAHILERFGQSHVSRELGGRQLACWCALDQPCHADVLLSLANARSNPSAFASD</sequence>
<dbReference type="OrthoDB" id="3483205at2"/>
<dbReference type="Pfam" id="PF14216">
    <property type="entry name" value="DUF4326"/>
    <property type="match status" value="1"/>
</dbReference>
<dbReference type="EMBL" id="FYEH01000007">
    <property type="protein sequence ID" value="SNB69963.1"/>
    <property type="molecule type" value="Genomic_DNA"/>
</dbReference>
<reference evidence="2 3" key="1">
    <citation type="submission" date="2017-06" db="EMBL/GenBank/DDBJ databases">
        <authorList>
            <person name="Kim H.J."/>
            <person name="Triplett B.A."/>
        </authorList>
    </citation>
    <scope>NUCLEOTIDE SEQUENCE [LARGE SCALE GENOMIC DNA]</scope>
    <source>
        <strain evidence="2 3">B29T1</strain>
    </source>
</reference>
<dbReference type="InterPro" id="IPR025475">
    <property type="entry name" value="DUF4326"/>
</dbReference>
<accession>A0A212RCI1</accession>
<feature type="domain" description="DUF4326" evidence="1">
    <location>
        <begin position="14"/>
        <end position="120"/>
    </location>
</feature>
<dbReference type="AlphaFoldDB" id="A0A212RCI1"/>
<keyword evidence="3" id="KW-1185">Reference proteome</keyword>
<proteinExistence type="predicted"/>
<evidence type="ECO:0000313" key="3">
    <source>
        <dbReference type="Proteomes" id="UP000197065"/>
    </source>
</evidence>
<dbReference type="Proteomes" id="UP000197065">
    <property type="component" value="Unassembled WGS sequence"/>
</dbReference>
<evidence type="ECO:0000259" key="1">
    <source>
        <dbReference type="Pfam" id="PF14216"/>
    </source>
</evidence>
<protein>
    <recommendedName>
        <fullName evidence="1">DUF4326 domain-containing protein</fullName>
    </recommendedName>
</protein>
<organism evidence="2 3">
    <name type="scientific">Arboricoccus pini</name>
    <dbReference type="NCBI Taxonomy" id="1963835"/>
    <lineage>
        <taxon>Bacteria</taxon>
        <taxon>Pseudomonadati</taxon>
        <taxon>Pseudomonadota</taxon>
        <taxon>Alphaproteobacteria</taxon>
        <taxon>Geminicoccales</taxon>
        <taxon>Geminicoccaceae</taxon>
        <taxon>Arboricoccus</taxon>
    </lineage>
</organism>
<dbReference type="RefSeq" id="WP_106408568.1">
    <property type="nucleotide sequence ID" value="NZ_FYEH01000007.1"/>
</dbReference>
<gene>
    <name evidence="2" type="ORF">SAMN07250955_10785</name>
</gene>
<name>A0A212RCI1_9PROT</name>
<evidence type="ECO:0000313" key="2">
    <source>
        <dbReference type="EMBL" id="SNB69963.1"/>
    </source>
</evidence>